<dbReference type="InterPro" id="IPR054221">
    <property type="entry name" value="DUF6941"/>
</dbReference>
<dbReference type="Pfam" id="PF22091">
    <property type="entry name" value="DUF6941"/>
    <property type="match status" value="1"/>
</dbReference>
<sequence length="139" mass="15684">MPQQNDTTIPPVPVALLLCDQIIVDELGKKKSLIGLFDRIWVGTFPTTHSPCALYFRGADAEGHFDILVQYVQSEGETTLGEVKGSLDRQERGPIEFLITFPPIPIPNEGRYEFRLYVNGVYVHRVQFTAVQRLPQQNA</sequence>
<dbReference type="EMBL" id="MFGX01000078">
    <property type="protein sequence ID" value="OGF54497.1"/>
    <property type="molecule type" value="Genomic_DNA"/>
</dbReference>
<reference evidence="1 2" key="1">
    <citation type="journal article" date="2016" name="Nat. Commun.">
        <title>Thousands of microbial genomes shed light on interconnected biogeochemical processes in an aquifer system.</title>
        <authorList>
            <person name="Anantharaman K."/>
            <person name="Brown C.T."/>
            <person name="Hug L.A."/>
            <person name="Sharon I."/>
            <person name="Castelle C.J."/>
            <person name="Probst A.J."/>
            <person name="Thomas B.C."/>
            <person name="Singh A."/>
            <person name="Wilkins M.J."/>
            <person name="Karaoz U."/>
            <person name="Brodie E.L."/>
            <person name="Williams K.H."/>
            <person name="Hubbard S.S."/>
            <person name="Banfield J.F."/>
        </authorList>
    </citation>
    <scope>NUCLEOTIDE SEQUENCE [LARGE SCALE GENOMIC DNA]</scope>
    <source>
        <strain evidence="2">RBG_16_55_9</strain>
    </source>
</reference>
<protein>
    <submittedName>
        <fullName evidence="1">Uncharacterized protein</fullName>
    </submittedName>
</protein>
<evidence type="ECO:0000313" key="2">
    <source>
        <dbReference type="Proteomes" id="UP000179157"/>
    </source>
</evidence>
<dbReference type="Proteomes" id="UP000179157">
    <property type="component" value="Unassembled WGS sequence"/>
</dbReference>
<proteinExistence type="predicted"/>
<comment type="caution">
    <text evidence="1">The sequence shown here is derived from an EMBL/GenBank/DDBJ whole genome shotgun (WGS) entry which is preliminary data.</text>
</comment>
<name>A0A1F5UTL8_FRAXR</name>
<gene>
    <name evidence="1" type="ORF">A2Z21_07255</name>
</gene>
<accession>A0A1F5UTL8</accession>
<dbReference type="STRING" id="1817864.A2Z21_07255"/>
<organism evidence="1 2">
    <name type="scientific">Fraserbacteria sp. (strain RBG_16_55_9)</name>
    <dbReference type="NCBI Taxonomy" id="1817864"/>
    <lineage>
        <taxon>Bacteria</taxon>
        <taxon>Candidatus Fraseribacteriota</taxon>
    </lineage>
</organism>
<evidence type="ECO:0000313" key="1">
    <source>
        <dbReference type="EMBL" id="OGF54497.1"/>
    </source>
</evidence>
<dbReference type="AlphaFoldDB" id="A0A1F5UTL8"/>